<keyword evidence="5" id="KW-1185">Reference proteome</keyword>
<evidence type="ECO:0000256" key="1">
    <source>
        <dbReference type="SAM" id="MobiDB-lite"/>
    </source>
</evidence>
<dbReference type="Pfam" id="PF08239">
    <property type="entry name" value="SH3_3"/>
    <property type="match status" value="1"/>
</dbReference>
<sequence>MDDIREWISDNLRYILLGVALIVVIILAVTGIRAISHLGKGGSSSPKTETETETSAGTDTIVDGDAASTSTLVQNDADVLTVMTSYYAAKTNKDLETLKKLDPSIDETEEKANLDSSYVESYSNIKTYSKQGPTEDSCVVYVCYDGKVQNIDTLVPSLTQFYLKKDAEGSYVITDPTGDQAAESFIEETRKSTEVQNLIDTVNKQCEDAKNSDPVLKEFMSKYGNSQDGEAETETEAQSEEPTEMIANDSCNVRSEPSTESDDNVIGGLYMGDTVTKIGETDDGWTEIDYNGQNAYVKSEFLSSADGSDSADTSDNNADANADTEADYFSPDYNAEAVPETEAAADGSGEAA</sequence>
<evidence type="ECO:0000259" key="3">
    <source>
        <dbReference type="PROSITE" id="PS51781"/>
    </source>
</evidence>
<keyword evidence="2" id="KW-0472">Membrane</keyword>
<gene>
    <name evidence="4" type="ORF">H8716_13840</name>
</gene>
<feature type="compositionally biased region" description="Low complexity" evidence="1">
    <location>
        <begin position="303"/>
        <end position="323"/>
    </location>
</feature>
<organism evidence="4 5">
    <name type="scientific">Jingyaoa shaoxingensis</name>
    <dbReference type="NCBI Taxonomy" id="2763671"/>
    <lineage>
        <taxon>Bacteria</taxon>
        <taxon>Bacillati</taxon>
        <taxon>Bacillota</taxon>
        <taxon>Clostridia</taxon>
        <taxon>Lachnospirales</taxon>
        <taxon>Lachnospiraceae</taxon>
        <taxon>Jingyaoa</taxon>
    </lineage>
</organism>
<comment type="caution">
    <text evidence="4">The sequence shown here is derived from an EMBL/GenBank/DDBJ whole genome shotgun (WGS) entry which is preliminary data.</text>
</comment>
<name>A0ABR7NET1_9FIRM</name>
<feature type="region of interest" description="Disordered" evidence="1">
    <location>
        <begin position="301"/>
        <end position="352"/>
    </location>
</feature>
<dbReference type="PROSITE" id="PS51781">
    <property type="entry name" value="SH3B"/>
    <property type="match status" value="1"/>
</dbReference>
<feature type="compositionally biased region" description="Polar residues" evidence="1">
    <location>
        <begin position="249"/>
        <end position="258"/>
    </location>
</feature>
<dbReference type="Proteomes" id="UP000657421">
    <property type="component" value="Unassembled WGS sequence"/>
</dbReference>
<dbReference type="SMART" id="SM00287">
    <property type="entry name" value="SH3b"/>
    <property type="match status" value="1"/>
</dbReference>
<proteinExistence type="predicted"/>
<evidence type="ECO:0000313" key="5">
    <source>
        <dbReference type="Proteomes" id="UP000657421"/>
    </source>
</evidence>
<evidence type="ECO:0000256" key="2">
    <source>
        <dbReference type="SAM" id="Phobius"/>
    </source>
</evidence>
<evidence type="ECO:0000313" key="4">
    <source>
        <dbReference type="EMBL" id="MBC8574153.1"/>
    </source>
</evidence>
<accession>A0ABR7NET1</accession>
<dbReference type="Gene3D" id="2.30.30.40">
    <property type="entry name" value="SH3 Domains"/>
    <property type="match status" value="1"/>
</dbReference>
<dbReference type="EMBL" id="JACRSZ010000016">
    <property type="protein sequence ID" value="MBC8574153.1"/>
    <property type="molecule type" value="Genomic_DNA"/>
</dbReference>
<keyword evidence="2" id="KW-1133">Transmembrane helix</keyword>
<reference evidence="4 5" key="1">
    <citation type="submission" date="2020-08" db="EMBL/GenBank/DDBJ databases">
        <title>Genome public.</title>
        <authorList>
            <person name="Liu C."/>
            <person name="Sun Q."/>
        </authorList>
    </citation>
    <scope>NUCLEOTIDE SEQUENCE [LARGE SCALE GENOMIC DNA]</scope>
    <source>
        <strain evidence="4 5">NSJ-46</strain>
    </source>
</reference>
<feature type="region of interest" description="Disordered" evidence="1">
    <location>
        <begin position="39"/>
        <end position="63"/>
    </location>
</feature>
<protein>
    <submittedName>
        <fullName evidence="4">SH3 domain-containing protein</fullName>
    </submittedName>
</protein>
<keyword evidence="2" id="KW-0812">Transmembrane</keyword>
<feature type="compositionally biased region" description="Acidic residues" evidence="1">
    <location>
        <begin position="229"/>
        <end position="243"/>
    </location>
</feature>
<feature type="transmembrane region" description="Helical" evidence="2">
    <location>
        <begin position="12"/>
        <end position="35"/>
    </location>
</feature>
<feature type="region of interest" description="Disordered" evidence="1">
    <location>
        <begin position="223"/>
        <end position="267"/>
    </location>
</feature>
<dbReference type="RefSeq" id="WP_249309657.1">
    <property type="nucleotide sequence ID" value="NZ_JACRSZ010000016.1"/>
</dbReference>
<feature type="domain" description="SH3b" evidence="3">
    <location>
        <begin position="241"/>
        <end position="306"/>
    </location>
</feature>
<dbReference type="InterPro" id="IPR003646">
    <property type="entry name" value="SH3-like_bac-type"/>
</dbReference>